<keyword evidence="3" id="KW-0808">Transferase</keyword>
<gene>
    <name evidence="9" type="ORF">EPI10_010632</name>
</gene>
<keyword evidence="6" id="KW-0067">ATP-binding</keyword>
<keyword evidence="2" id="KW-0723">Serine/threonine-protein kinase</keyword>
<dbReference type="PANTHER" id="PTHR48005">
    <property type="entry name" value="LEUCINE RICH REPEAT KINASE 2"/>
    <property type="match status" value="1"/>
</dbReference>
<dbReference type="EMBL" id="SMMG02000004">
    <property type="protein sequence ID" value="KAA3476672.1"/>
    <property type="molecule type" value="Genomic_DNA"/>
</dbReference>
<evidence type="ECO:0000256" key="5">
    <source>
        <dbReference type="ARBA" id="ARBA00022777"/>
    </source>
</evidence>
<dbReference type="EC" id="2.7.11.1" evidence="1"/>
<evidence type="ECO:0000313" key="9">
    <source>
        <dbReference type="EMBL" id="KAA3476672.1"/>
    </source>
</evidence>
<sequence>MLSGEISGELQSLQSLETLNLSHNNLSGEIPASFEHLRGLYTVDISYNELQGPIPNCQAFLNASVQELRGNKALCGNASGLPPCTPFF</sequence>
<organism evidence="9 10">
    <name type="scientific">Gossypium australe</name>
    <dbReference type="NCBI Taxonomy" id="47621"/>
    <lineage>
        <taxon>Eukaryota</taxon>
        <taxon>Viridiplantae</taxon>
        <taxon>Streptophyta</taxon>
        <taxon>Embryophyta</taxon>
        <taxon>Tracheophyta</taxon>
        <taxon>Spermatophyta</taxon>
        <taxon>Magnoliopsida</taxon>
        <taxon>eudicotyledons</taxon>
        <taxon>Gunneridae</taxon>
        <taxon>Pentapetalae</taxon>
        <taxon>rosids</taxon>
        <taxon>malvids</taxon>
        <taxon>Malvales</taxon>
        <taxon>Malvaceae</taxon>
        <taxon>Malvoideae</taxon>
        <taxon>Gossypium</taxon>
    </lineage>
</organism>
<dbReference type="GO" id="GO:0005524">
    <property type="term" value="F:ATP binding"/>
    <property type="evidence" value="ECO:0007669"/>
    <property type="project" value="UniProtKB-KW"/>
</dbReference>
<evidence type="ECO:0000256" key="1">
    <source>
        <dbReference type="ARBA" id="ARBA00012513"/>
    </source>
</evidence>
<name>A0A5B6W746_9ROSI</name>
<keyword evidence="5 9" id="KW-0418">Kinase</keyword>
<evidence type="ECO:0000256" key="7">
    <source>
        <dbReference type="ARBA" id="ARBA00047899"/>
    </source>
</evidence>
<keyword evidence="9" id="KW-0675">Receptor</keyword>
<reference evidence="10" key="1">
    <citation type="journal article" date="2019" name="Plant Biotechnol. J.">
        <title>Genome sequencing of the Australian wild diploid species Gossypium australe highlights disease resistance and delayed gland morphogenesis.</title>
        <authorList>
            <person name="Cai Y."/>
            <person name="Cai X."/>
            <person name="Wang Q."/>
            <person name="Wang P."/>
            <person name="Zhang Y."/>
            <person name="Cai C."/>
            <person name="Xu Y."/>
            <person name="Wang K."/>
            <person name="Zhou Z."/>
            <person name="Wang C."/>
            <person name="Geng S."/>
            <person name="Li B."/>
            <person name="Dong Q."/>
            <person name="Hou Y."/>
            <person name="Wang H."/>
            <person name="Ai P."/>
            <person name="Liu Z."/>
            <person name="Yi F."/>
            <person name="Sun M."/>
            <person name="An G."/>
            <person name="Cheng J."/>
            <person name="Zhang Y."/>
            <person name="Shi Q."/>
            <person name="Xie Y."/>
            <person name="Shi X."/>
            <person name="Chang Y."/>
            <person name="Huang F."/>
            <person name="Chen Y."/>
            <person name="Hong S."/>
            <person name="Mi L."/>
            <person name="Sun Q."/>
            <person name="Zhang L."/>
            <person name="Zhou B."/>
            <person name="Peng R."/>
            <person name="Zhang X."/>
            <person name="Liu F."/>
        </authorList>
    </citation>
    <scope>NUCLEOTIDE SEQUENCE [LARGE SCALE GENOMIC DNA]</scope>
    <source>
        <strain evidence="10">cv. PA1801</strain>
    </source>
</reference>
<proteinExistence type="predicted"/>
<dbReference type="PANTHER" id="PTHR48005:SF16">
    <property type="entry name" value="MDIS1-INTERACTING RECEPTOR LIKE KINASE 2-LIKE ISOFORM X1"/>
    <property type="match status" value="1"/>
</dbReference>
<evidence type="ECO:0000256" key="3">
    <source>
        <dbReference type="ARBA" id="ARBA00022679"/>
    </source>
</evidence>
<keyword evidence="10" id="KW-1185">Reference proteome</keyword>
<protein>
    <recommendedName>
        <fullName evidence="1">non-specific serine/threonine protein kinase</fullName>
        <ecNumber evidence="1">2.7.11.1</ecNumber>
    </recommendedName>
</protein>
<evidence type="ECO:0000256" key="4">
    <source>
        <dbReference type="ARBA" id="ARBA00022741"/>
    </source>
</evidence>
<dbReference type="AlphaFoldDB" id="A0A5B6W746"/>
<dbReference type="PROSITE" id="PS51450">
    <property type="entry name" value="LRR"/>
    <property type="match status" value="1"/>
</dbReference>
<dbReference type="Gene3D" id="3.80.10.10">
    <property type="entry name" value="Ribonuclease Inhibitor"/>
    <property type="match status" value="1"/>
</dbReference>
<comment type="catalytic activity">
    <reaction evidence="7">
        <text>L-threonyl-[protein] + ATP = O-phospho-L-threonyl-[protein] + ADP + H(+)</text>
        <dbReference type="Rhea" id="RHEA:46608"/>
        <dbReference type="Rhea" id="RHEA-COMP:11060"/>
        <dbReference type="Rhea" id="RHEA-COMP:11605"/>
        <dbReference type="ChEBI" id="CHEBI:15378"/>
        <dbReference type="ChEBI" id="CHEBI:30013"/>
        <dbReference type="ChEBI" id="CHEBI:30616"/>
        <dbReference type="ChEBI" id="CHEBI:61977"/>
        <dbReference type="ChEBI" id="CHEBI:456216"/>
        <dbReference type="EC" id="2.7.11.1"/>
    </reaction>
</comment>
<dbReference type="OrthoDB" id="8731593at2759"/>
<dbReference type="InterPro" id="IPR032675">
    <property type="entry name" value="LRR_dom_sf"/>
</dbReference>
<dbReference type="Pfam" id="PF13855">
    <property type="entry name" value="LRR_8"/>
    <property type="match status" value="1"/>
</dbReference>
<dbReference type="Proteomes" id="UP000325315">
    <property type="component" value="Unassembled WGS sequence"/>
</dbReference>
<dbReference type="SUPFAM" id="SSF52058">
    <property type="entry name" value="L domain-like"/>
    <property type="match status" value="1"/>
</dbReference>
<comment type="catalytic activity">
    <reaction evidence="8">
        <text>L-seryl-[protein] + ATP = O-phospho-L-seryl-[protein] + ADP + H(+)</text>
        <dbReference type="Rhea" id="RHEA:17989"/>
        <dbReference type="Rhea" id="RHEA-COMP:9863"/>
        <dbReference type="Rhea" id="RHEA-COMP:11604"/>
        <dbReference type="ChEBI" id="CHEBI:15378"/>
        <dbReference type="ChEBI" id="CHEBI:29999"/>
        <dbReference type="ChEBI" id="CHEBI:30616"/>
        <dbReference type="ChEBI" id="CHEBI:83421"/>
        <dbReference type="ChEBI" id="CHEBI:456216"/>
        <dbReference type="EC" id="2.7.11.1"/>
    </reaction>
</comment>
<evidence type="ECO:0000313" key="10">
    <source>
        <dbReference type="Proteomes" id="UP000325315"/>
    </source>
</evidence>
<dbReference type="GO" id="GO:0004674">
    <property type="term" value="F:protein serine/threonine kinase activity"/>
    <property type="evidence" value="ECO:0007669"/>
    <property type="project" value="UniProtKB-KW"/>
</dbReference>
<comment type="caution">
    <text evidence="9">The sequence shown here is derived from an EMBL/GenBank/DDBJ whole genome shotgun (WGS) entry which is preliminary data.</text>
</comment>
<dbReference type="InterPro" id="IPR051420">
    <property type="entry name" value="Ser_Thr_Kinases_DiverseReg"/>
</dbReference>
<dbReference type="InterPro" id="IPR001611">
    <property type="entry name" value="Leu-rich_rpt"/>
</dbReference>
<keyword evidence="4" id="KW-0547">Nucleotide-binding</keyword>
<evidence type="ECO:0000256" key="6">
    <source>
        <dbReference type="ARBA" id="ARBA00022840"/>
    </source>
</evidence>
<accession>A0A5B6W746</accession>
<evidence type="ECO:0000256" key="2">
    <source>
        <dbReference type="ARBA" id="ARBA00022527"/>
    </source>
</evidence>
<evidence type="ECO:0000256" key="8">
    <source>
        <dbReference type="ARBA" id="ARBA00048679"/>
    </source>
</evidence>